<accession>A0A848B1G6</accession>
<dbReference type="NCBIfam" id="NF001209">
    <property type="entry name" value="PRK00175.1"/>
    <property type="match status" value="1"/>
</dbReference>
<dbReference type="Pfam" id="PF00561">
    <property type="entry name" value="Abhydrolase_1"/>
    <property type="match status" value="1"/>
</dbReference>
<comment type="caution">
    <text evidence="10">The sequence shown here is derived from an EMBL/GenBank/DDBJ whole genome shotgun (WGS) entry which is preliminary data.</text>
</comment>
<dbReference type="PANTHER" id="PTHR32268:SF11">
    <property type="entry name" value="HOMOSERINE O-ACETYLTRANSFERASE"/>
    <property type="match status" value="1"/>
</dbReference>
<dbReference type="HAMAP" id="MF_00296">
    <property type="entry name" value="MetX_acyltransf"/>
    <property type="match status" value="1"/>
</dbReference>
<feature type="binding site" evidence="7">
    <location>
        <position position="226"/>
    </location>
    <ligand>
        <name>substrate</name>
    </ligand>
</feature>
<comment type="caution">
    <text evidence="7">Lacks conserved residue(s) required for the propagation of feature annotation.</text>
</comment>
<evidence type="ECO:0000313" key="11">
    <source>
        <dbReference type="Proteomes" id="UP000576225"/>
    </source>
</evidence>
<dbReference type="Gene3D" id="3.40.50.1820">
    <property type="entry name" value="alpha/beta hydrolase"/>
    <property type="match status" value="1"/>
</dbReference>
<evidence type="ECO:0000256" key="4">
    <source>
        <dbReference type="ARBA" id="ARBA00022679"/>
    </source>
</evidence>
<dbReference type="InterPro" id="IPR008220">
    <property type="entry name" value="HAT_MetX-like"/>
</dbReference>
<comment type="subunit">
    <text evidence="1 7">Homodimer.</text>
</comment>
<evidence type="ECO:0000259" key="9">
    <source>
        <dbReference type="Pfam" id="PF00561"/>
    </source>
</evidence>
<feature type="domain" description="AB hydrolase-1" evidence="9">
    <location>
        <begin position="52"/>
        <end position="361"/>
    </location>
</feature>
<sequence>MILPWGDAEVLIVKPQNFQLPEPLQLDCGRSLKQVNIRYETVGELAPDGSNAVLITHALSGDAHVCGRHTPADQKPGWWDDMIGPGKMIDTNRYFVVCSNVLGSCAGSTGPRSVNPDTGNPYNLDFPVITIRDMVRAQKYLMEHLKIKKFLSVVGGSMGGMQAMEWAINYPDLVDSVIPIATTSQLSSQSIAFNWVGREAIKYDPNWNNGNYSADHVPDRGLAAARMLAHITYLSEESMNRKFGRELQDADSYSFNFRRDFAVESYLEHQGRRFVERFDANSYFYITRAMDYFDLAARAGGDLAKAFEPVKAAVLVVSFSSDWLFPTSESRKIVNALLKNRCNVSFCEIESGYGHDAFLLEVDILGGMIRDFLHNRLEANRG</sequence>
<feature type="active site" description="Nucleophile" evidence="7 8">
    <location>
        <position position="157"/>
    </location>
</feature>
<dbReference type="Proteomes" id="UP000576225">
    <property type="component" value="Unassembled WGS sequence"/>
</dbReference>
<dbReference type="PIRSF" id="PIRSF000443">
    <property type="entry name" value="Homoser_Ac_trans"/>
    <property type="match status" value="1"/>
</dbReference>
<dbReference type="EC" id="2.3.1.31" evidence="7"/>
<feature type="binding site" evidence="7">
    <location>
        <position position="356"/>
    </location>
    <ligand>
        <name>substrate</name>
    </ligand>
</feature>
<dbReference type="InterPro" id="IPR000073">
    <property type="entry name" value="AB_hydrolase_1"/>
</dbReference>
<dbReference type="Gene3D" id="1.10.1740.110">
    <property type="match status" value="1"/>
</dbReference>
<comment type="pathway">
    <text evidence="7">Amino-acid biosynthesis; L-methionine biosynthesis via de novo pathway; O-acetyl-L-homoserine from L-homoserine: step 1/1.</text>
</comment>
<comment type="similarity">
    <text evidence="7">Belongs to the AB hydrolase superfamily. MetX family.</text>
</comment>
<dbReference type="FunFam" id="1.10.1740.110:FF:000001">
    <property type="entry name" value="Homoserine O-acetyltransferase"/>
    <property type="match status" value="1"/>
</dbReference>
<dbReference type="InterPro" id="IPR029058">
    <property type="entry name" value="AB_hydrolase_fold"/>
</dbReference>
<dbReference type="GeneID" id="78293661"/>
<keyword evidence="4 7" id="KW-0808">Transferase</keyword>
<dbReference type="AlphaFoldDB" id="A0A848B1G6"/>
<dbReference type="GO" id="GO:0004414">
    <property type="term" value="F:homoserine O-acetyltransferase activity"/>
    <property type="evidence" value="ECO:0007669"/>
    <property type="project" value="UniProtKB-UniRule"/>
</dbReference>
<dbReference type="GO" id="GO:0009086">
    <property type="term" value="P:methionine biosynthetic process"/>
    <property type="evidence" value="ECO:0007669"/>
    <property type="project" value="UniProtKB-UniRule"/>
</dbReference>
<dbReference type="NCBIfam" id="TIGR01392">
    <property type="entry name" value="homoserO_Ac_trn"/>
    <property type="match status" value="1"/>
</dbReference>
<feature type="active site" evidence="7 8">
    <location>
        <position position="355"/>
    </location>
</feature>
<evidence type="ECO:0000256" key="7">
    <source>
        <dbReference type="HAMAP-Rule" id="MF_00296"/>
    </source>
</evidence>
<dbReference type="OrthoDB" id="9800754at2"/>
<evidence type="ECO:0000256" key="3">
    <source>
        <dbReference type="ARBA" id="ARBA00022605"/>
    </source>
</evidence>
<evidence type="ECO:0000256" key="8">
    <source>
        <dbReference type="PIRSR" id="PIRSR000443-1"/>
    </source>
</evidence>
<protein>
    <recommendedName>
        <fullName evidence="7">Homoserine O-acetyltransferase</fullName>
        <shortName evidence="7">HAT</shortName>
        <ecNumber evidence="7">2.3.1.31</ecNumber>
    </recommendedName>
    <alternativeName>
        <fullName evidence="7">Homoserine transacetylase</fullName>
        <shortName evidence="7">HTA</shortName>
    </alternativeName>
</protein>
<evidence type="ECO:0000256" key="6">
    <source>
        <dbReference type="ARBA" id="ARBA00023315"/>
    </source>
</evidence>
<keyword evidence="6 7" id="KW-0012">Acyltransferase</keyword>
<name>A0A848B1G6_9BACT</name>
<keyword evidence="3 7" id="KW-0028">Amino-acid biosynthesis</keyword>
<proteinExistence type="inferred from homology"/>
<reference evidence="10 11" key="1">
    <citation type="submission" date="2020-04" db="EMBL/GenBank/DDBJ databases">
        <authorList>
            <person name="Hitch T.C.A."/>
            <person name="Wylensek D."/>
            <person name="Clavel T."/>
        </authorList>
    </citation>
    <scope>NUCLEOTIDE SEQUENCE [LARGE SCALE GENOMIC DNA]</scope>
    <source>
        <strain evidence="10 11">COR2-253-APC-1A</strain>
    </source>
</reference>
<evidence type="ECO:0000313" key="10">
    <source>
        <dbReference type="EMBL" id="NMD87590.1"/>
    </source>
</evidence>
<dbReference type="GO" id="GO:0009092">
    <property type="term" value="P:homoserine metabolic process"/>
    <property type="evidence" value="ECO:0007669"/>
    <property type="project" value="TreeGrafter"/>
</dbReference>
<evidence type="ECO:0000256" key="2">
    <source>
        <dbReference type="ARBA" id="ARBA00022490"/>
    </source>
</evidence>
<dbReference type="SUPFAM" id="SSF53474">
    <property type="entry name" value="alpha/beta-Hydrolases"/>
    <property type="match status" value="1"/>
</dbReference>
<evidence type="ECO:0000256" key="5">
    <source>
        <dbReference type="ARBA" id="ARBA00023167"/>
    </source>
</evidence>
<evidence type="ECO:0000256" key="1">
    <source>
        <dbReference type="ARBA" id="ARBA00011738"/>
    </source>
</evidence>
<dbReference type="PANTHER" id="PTHR32268">
    <property type="entry name" value="HOMOSERINE O-ACETYLTRANSFERASE"/>
    <property type="match status" value="1"/>
</dbReference>
<comment type="subcellular location">
    <subcellularLocation>
        <location evidence="7">Cytoplasm</location>
    </subcellularLocation>
</comment>
<keyword evidence="2 7" id="KW-0963">Cytoplasm</keyword>
<keyword evidence="5 7" id="KW-0486">Methionine biosynthesis</keyword>
<dbReference type="EMBL" id="JABAEW010000027">
    <property type="protein sequence ID" value="NMD87590.1"/>
    <property type="molecule type" value="Genomic_DNA"/>
</dbReference>
<dbReference type="GO" id="GO:0005737">
    <property type="term" value="C:cytoplasm"/>
    <property type="evidence" value="ECO:0007669"/>
    <property type="project" value="UniProtKB-SubCell"/>
</dbReference>
<organism evidence="10 11">
    <name type="scientific">Victivallis vadensis</name>
    <dbReference type="NCBI Taxonomy" id="172901"/>
    <lineage>
        <taxon>Bacteria</taxon>
        <taxon>Pseudomonadati</taxon>
        <taxon>Lentisphaerota</taxon>
        <taxon>Lentisphaeria</taxon>
        <taxon>Victivallales</taxon>
        <taxon>Victivallaceae</taxon>
        <taxon>Victivallis</taxon>
    </lineage>
</organism>
<comment type="function">
    <text evidence="7">Transfers an acetyl group from acetyl-CoA to L-homoserine, forming acetyl-L-homoserine.</text>
</comment>
<comment type="catalytic activity">
    <reaction evidence="7">
        <text>L-homoserine + acetyl-CoA = O-acetyl-L-homoserine + CoA</text>
        <dbReference type="Rhea" id="RHEA:13701"/>
        <dbReference type="ChEBI" id="CHEBI:57287"/>
        <dbReference type="ChEBI" id="CHEBI:57288"/>
        <dbReference type="ChEBI" id="CHEBI:57476"/>
        <dbReference type="ChEBI" id="CHEBI:57716"/>
        <dbReference type="EC" id="2.3.1.31"/>
    </reaction>
</comment>
<gene>
    <name evidence="7" type="primary">metXA</name>
    <name evidence="10" type="ORF">HF882_13455</name>
</gene>
<feature type="active site" evidence="7 8">
    <location>
        <position position="322"/>
    </location>
</feature>
<dbReference type="UniPathway" id="UPA00051">
    <property type="reaction ID" value="UER00074"/>
</dbReference>
<dbReference type="RefSeq" id="WP_116882325.1">
    <property type="nucleotide sequence ID" value="NZ_CABMMC010000017.1"/>
</dbReference>